<dbReference type="SMART" id="SM00321">
    <property type="entry name" value="WSC"/>
    <property type="match status" value="1"/>
</dbReference>
<proteinExistence type="predicted"/>
<evidence type="ECO:0000256" key="2">
    <source>
        <dbReference type="ARBA" id="ARBA00022692"/>
    </source>
</evidence>
<evidence type="ECO:0000256" key="8">
    <source>
        <dbReference type="SAM" id="SignalP"/>
    </source>
</evidence>
<evidence type="ECO:0000256" key="6">
    <source>
        <dbReference type="ARBA" id="ARBA00023180"/>
    </source>
</evidence>
<evidence type="ECO:0000256" key="1">
    <source>
        <dbReference type="ARBA" id="ARBA00004167"/>
    </source>
</evidence>
<evidence type="ECO:0000313" key="10">
    <source>
        <dbReference type="EMBL" id="KAJ8066890.1"/>
    </source>
</evidence>
<comment type="caution">
    <text evidence="10">The sequence shown here is derived from an EMBL/GenBank/DDBJ whole genome shotgun (WGS) entry which is preliminary data.</text>
</comment>
<dbReference type="EMBL" id="JAPEIS010000004">
    <property type="protein sequence ID" value="KAJ8066890.1"/>
    <property type="molecule type" value="Genomic_DNA"/>
</dbReference>
<dbReference type="OrthoDB" id="5985073at2759"/>
<keyword evidence="4" id="KW-1133">Transmembrane helix</keyword>
<feature type="region of interest" description="Disordered" evidence="7">
    <location>
        <begin position="1067"/>
        <end position="1116"/>
    </location>
</feature>
<keyword evidence="5" id="KW-0472">Membrane</keyword>
<name>A0A9X0AQ50_9HELO</name>
<evidence type="ECO:0000256" key="3">
    <source>
        <dbReference type="ARBA" id="ARBA00022729"/>
    </source>
</evidence>
<evidence type="ECO:0000256" key="4">
    <source>
        <dbReference type="ARBA" id="ARBA00022989"/>
    </source>
</evidence>
<dbReference type="Proteomes" id="UP001152300">
    <property type="component" value="Unassembled WGS sequence"/>
</dbReference>
<sequence>MMWSKLLILFAFVPALVSSLAPTDEIRDADAPQSGYLDNHNMHPATVGSAIFGILWKNNYGNNKEKWYAKPLVYTPPGRSQLVFLASAMNVIRILDAANGTLLNSRVIQPPFLQSDLGCTDIPDFIGIIGTPIIDPSTNIVYFFSKGYKNGAASGGVVNGLYKFYAVDIITLQDIPGFPVLIDGNFADNDNTRYFLGGTVLQRPSVTLINGVVIGAFGGHCDLFNYTGMLVGVSTTPGVGVTSIFAMESSPGAPPVVADFNIQQGGKAGIWQGGMGLATDGNRLFLATGNGEGHANGDVPASGRTPLSTLDEVVGDFAVSTAGKITLSDYFEPYEYVSMDAGDRDLGSGGVALLDPTVFVGTGVSRIAIVIGKNGKAYILNANNLGGFKQGAGGDAAVTVMCILVDNPLGTDNILQTIIAQGSIFAGPGSYPLEGGYIYFTPVGFPTVCYKLGHDDQGAPLFTLFGQSATNSAGSVGIGKKTSMRYFYDRVNNSLLGIPTTTTYKGQAGTGILWISDPNAGLKAYNAVPVNGILTPISLPPTGGLNKFQRPAFGDGRLYVSDTNGNVICLGSPVALPLQCTQPVDFGQVAIGSTGTQIINCTAQIAITSVNGCATGDKTWQCVNSTLPQGPLAQGANFSFPVTWNLTQASINDAQNASFGHVLPGVARTSLDLYTTNAIPKYSTLVPVSLSGTTVSKGPFLDIAPAEVDLGGIVVGSQSALTGLSGTVIISNIGAQVMNIYGSAWTPNIAPDDGDPKYTNITNGNLGNGFSTTAIPRAGDTIASGGSVTVPLNFISNTTGAYSTFVEFWTDGGNGNAFITGSASTAPIANISIATIEGGWDFSEPVVMNFGNVLAGKTVTSYIRICNSGGSALLITKSKPPIDTELLAPNSAVDLHEGQVIEVNTCATGAVSIVAAPLGVNRLDHTVSDVWILNTDDITFGIHDVQVTANIVTRQLGPLLSNGSAEYLYLGCYYDGGGRQLQQQYNNATNENGWCLTNCFNLGYKFAGTEYHTECWCGNNAPIAAKYSDPSLNKCTFSCPGDKTQACGGDGTFVSVYYDRTKYVPGPDSIPGLSSPSSSSSSTSSSTSTTTSSSSSSLPASSSPQNSTTTSTVTATSATTSTSTTSVIPTSTGPVIVQTIGSYSFVGCYTEATTGRALSGKSYANDSMTIESCYAFCSAFAWFGIEYRRECMNFWGIVLWDEADSFIGYCGNVVNAGSVVSTSGNTCSLVCMGNPLEYVSPNNDPCN</sequence>
<keyword evidence="3 8" id="KW-0732">Signal</keyword>
<comment type="subcellular location">
    <subcellularLocation>
        <location evidence="1">Membrane</location>
        <topology evidence="1">Single-pass membrane protein</topology>
    </subcellularLocation>
</comment>
<protein>
    <recommendedName>
        <fullName evidence="9">WSC domain-containing protein</fullName>
    </recommendedName>
</protein>
<dbReference type="InterPro" id="IPR002889">
    <property type="entry name" value="WSC_carb-bd"/>
</dbReference>
<dbReference type="AlphaFoldDB" id="A0A9X0AQ50"/>
<dbReference type="PANTHER" id="PTHR24269:SF25">
    <property type="entry name" value="WSC DOMAIN-CONTAINING PROTEIN"/>
    <property type="match status" value="1"/>
</dbReference>
<feature type="compositionally biased region" description="Low complexity" evidence="7">
    <location>
        <begin position="1074"/>
        <end position="1116"/>
    </location>
</feature>
<dbReference type="Pfam" id="PF01822">
    <property type="entry name" value="WSC"/>
    <property type="match status" value="2"/>
</dbReference>
<keyword evidence="11" id="KW-1185">Reference proteome</keyword>
<dbReference type="PANTHER" id="PTHR24269">
    <property type="entry name" value="KREMEN PROTEIN"/>
    <property type="match status" value="1"/>
</dbReference>
<dbReference type="InterPro" id="IPR051836">
    <property type="entry name" value="Kremen_rcpt"/>
</dbReference>
<feature type="domain" description="WSC" evidence="9">
    <location>
        <begin position="966"/>
        <end position="1059"/>
    </location>
</feature>
<evidence type="ECO:0000256" key="5">
    <source>
        <dbReference type="ARBA" id="ARBA00023136"/>
    </source>
</evidence>
<evidence type="ECO:0000313" key="11">
    <source>
        <dbReference type="Proteomes" id="UP001152300"/>
    </source>
</evidence>
<reference evidence="10" key="1">
    <citation type="submission" date="2022-11" db="EMBL/GenBank/DDBJ databases">
        <title>Genome Resource of Sclerotinia nivalis Strain SnTB1, a Plant Pathogen Isolated from American Ginseng.</title>
        <authorList>
            <person name="Fan S."/>
        </authorList>
    </citation>
    <scope>NUCLEOTIDE SEQUENCE</scope>
    <source>
        <strain evidence="10">SnTB1</strain>
    </source>
</reference>
<feature type="signal peptide" evidence="8">
    <location>
        <begin position="1"/>
        <end position="19"/>
    </location>
</feature>
<keyword evidence="2" id="KW-0812">Transmembrane</keyword>
<accession>A0A9X0AQ50</accession>
<dbReference type="PROSITE" id="PS51212">
    <property type="entry name" value="WSC"/>
    <property type="match status" value="1"/>
</dbReference>
<dbReference type="GO" id="GO:0005886">
    <property type="term" value="C:plasma membrane"/>
    <property type="evidence" value="ECO:0007669"/>
    <property type="project" value="TreeGrafter"/>
</dbReference>
<feature type="chain" id="PRO_5040789093" description="WSC domain-containing protein" evidence="8">
    <location>
        <begin position="20"/>
        <end position="1247"/>
    </location>
</feature>
<keyword evidence="6" id="KW-0325">Glycoprotein</keyword>
<organism evidence="10 11">
    <name type="scientific">Sclerotinia nivalis</name>
    <dbReference type="NCBI Taxonomy" id="352851"/>
    <lineage>
        <taxon>Eukaryota</taxon>
        <taxon>Fungi</taxon>
        <taxon>Dikarya</taxon>
        <taxon>Ascomycota</taxon>
        <taxon>Pezizomycotina</taxon>
        <taxon>Leotiomycetes</taxon>
        <taxon>Helotiales</taxon>
        <taxon>Sclerotiniaceae</taxon>
        <taxon>Sclerotinia</taxon>
    </lineage>
</organism>
<gene>
    <name evidence="10" type="ORF">OCU04_004276</name>
</gene>
<evidence type="ECO:0000256" key="7">
    <source>
        <dbReference type="SAM" id="MobiDB-lite"/>
    </source>
</evidence>
<evidence type="ECO:0000259" key="9">
    <source>
        <dbReference type="PROSITE" id="PS51212"/>
    </source>
</evidence>